<feature type="domain" description="UDP-glucose/GDP-mannose dehydrogenase C-terminal" evidence="4">
    <location>
        <begin position="329"/>
        <end position="427"/>
    </location>
</feature>
<dbReference type="GO" id="GO:0051287">
    <property type="term" value="F:NAD binding"/>
    <property type="evidence" value="ECO:0007669"/>
    <property type="project" value="InterPro"/>
</dbReference>
<keyword evidence="2" id="KW-0520">NAD</keyword>
<evidence type="ECO:0000313" key="6">
    <source>
        <dbReference type="Proteomes" id="UP000326354"/>
    </source>
</evidence>
<dbReference type="Pfam" id="PF00984">
    <property type="entry name" value="UDPG_MGDP_dh"/>
    <property type="match status" value="1"/>
</dbReference>
<dbReference type="InterPro" id="IPR036291">
    <property type="entry name" value="NAD(P)-bd_dom_sf"/>
</dbReference>
<gene>
    <name evidence="5" type="ORF">UABAM_06151</name>
</gene>
<dbReference type="Gene3D" id="3.40.50.720">
    <property type="entry name" value="NAD(P)-binding Rossmann-like Domain"/>
    <property type="match status" value="2"/>
</dbReference>
<dbReference type="RefSeq" id="WP_151971739.1">
    <property type="nucleotide sequence ID" value="NZ_AP019860.1"/>
</dbReference>
<keyword evidence="6" id="KW-1185">Reference proteome</keyword>
<evidence type="ECO:0000256" key="2">
    <source>
        <dbReference type="ARBA" id="ARBA00023027"/>
    </source>
</evidence>
<proteinExistence type="inferred from homology"/>
<dbReference type="InterPro" id="IPR008927">
    <property type="entry name" value="6-PGluconate_DH-like_C_sf"/>
</dbReference>
<dbReference type="SUPFAM" id="SSF48179">
    <property type="entry name" value="6-phosphogluconate dehydrogenase C-terminal domain-like"/>
    <property type="match status" value="1"/>
</dbReference>
<keyword evidence="1" id="KW-0560">Oxidoreductase</keyword>
<evidence type="ECO:0000256" key="3">
    <source>
        <dbReference type="PIRNR" id="PIRNR000124"/>
    </source>
</evidence>
<accession>A0A5S9IU91</accession>
<dbReference type="GO" id="GO:0000271">
    <property type="term" value="P:polysaccharide biosynthetic process"/>
    <property type="evidence" value="ECO:0007669"/>
    <property type="project" value="InterPro"/>
</dbReference>
<dbReference type="Proteomes" id="UP000326354">
    <property type="component" value="Chromosome"/>
</dbReference>
<evidence type="ECO:0000256" key="1">
    <source>
        <dbReference type="ARBA" id="ARBA00023002"/>
    </source>
</evidence>
<dbReference type="OrthoDB" id="9803238at2"/>
<name>A0A5S9IU91_UABAM</name>
<reference evidence="5 6" key="1">
    <citation type="submission" date="2019-08" db="EMBL/GenBank/DDBJ databases">
        <title>Complete genome sequence of Candidatus Uab amorphum.</title>
        <authorList>
            <person name="Shiratori T."/>
            <person name="Suzuki S."/>
            <person name="Kakizawa Y."/>
            <person name="Ishida K."/>
        </authorList>
    </citation>
    <scope>NUCLEOTIDE SEQUENCE [LARGE SCALE GENOMIC DNA]</scope>
    <source>
        <strain evidence="5 6">SRT547</strain>
    </source>
</reference>
<dbReference type="PIRSF" id="PIRSF500136">
    <property type="entry name" value="UDP_ManNAc_DH"/>
    <property type="match status" value="1"/>
</dbReference>
<dbReference type="InterPro" id="IPR028359">
    <property type="entry name" value="UDP_ManNAc/GlcNAc_DH"/>
</dbReference>
<sequence>MKDLLIEKINHFEACVGVVGLGYVGLPLVLRFLEAGFAVIGFDIDEKKTQALRKGESYIKHIDATFIATKYQEEKFEATTDFSRIKDVDAIIICLPTPLSKHREPDLSYITNSADVMIPHMKKGQVLSLESTTYPGTTDELLKPKLQEAGFTIGEDTFLIYSPEREDPGNPKYSTRTIPKICGGATTNCLEVGKTLYEAVIDEVIPVSSTHVAEFVKILENTYRAVNIALVNELKILTDRMNLNIFEIINAASTKPFGFSPFYPGPGLGGHCLPIDPFYLTWKAKEFEFNTRFIELAGEVNSSMPNYVVQKVGLALNSREKAIKGSSILILGIAYKKNVDDTRESPAVVLIDKLQKLGANVQYSDPYIPKFPDLRKYHFEMTSVELTAENVGTFDCVLIVTDHDTFDWQLIQESAQLVVDTRGVLPCDNENIFLA</sequence>
<dbReference type="PANTHER" id="PTHR43491">
    <property type="entry name" value="UDP-N-ACETYL-D-MANNOSAMINE DEHYDROGENASE"/>
    <property type="match status" value="1"/>
</dbReference>
<dbReference type="SMART" id="SM00984">
    <property type="entry name" value="UDPG_MGDP_dh_C"/>
    <property type="match status" value="1"/>
</dbReference>
<dbReference type="PANTHER" id="PTHR43491:SF1">
    <property type="entry name" value="UDP-N-ACETYL-D-MANNOSAMINE DEHYDROGENASE"/>
    <property type="match status" value="1"/>
</dbReference>
<dbReference type="Pfam" id="PF03721">
    <property type="entry name" value="UDPG_MGDP_dh_N"/>
    <property type="match status" value="1"/>
</dbReference>
<dbReference type="NCBIfam" id="TIGR03026">
    <property type="entry name" value="NDP-sugDHase"/>
    <property type="match status" value="1"/>
</dbReference>
<dbReference type="EMBL" id="AP019860">
    <property type="protein sequence ID" value="BBM87736.1"/>
    <property type="molecule type" value="Genomic_DNA"/>
</dbReference>
<dbReference type="SUPFAM" id="SSF52413">
    <property type="entry name" value="UDP-glucose/GDP-mannose dehydrogenase C-terminal domain"/>
    <property type="match status" value="1"/>
</dbReference>
<protein>
    <submittedName>
        <fullName evidence="5">UDP-N-acetyl-D-glucosamine 6-dehydrogenase</fullName>
    </submittedName>
</protein>
<dbReference type="KEGG" id="uam:UABAM_06151"/>
<dbReference type="GO" id="GO:0016628">
    <property type="term" value="F:oxidoreductase activity, acting on the CH-CH group of donors, NAD or NADP as acceptor"/>
    <property type="evidence" value="ECO:0007669"/>
    <property type="project" value="InterPro"/>
</dbReference>
<dbReference type="InterPro" id="IPR014027">
    <property type="entry name" value="UDP-Glc/GDP-Man_DH_C"/>
</dbReference>
<dbReference type="Pfam" id="PF03720">
    <property type="entry name" value="UDPG_MGDP_dh_C"/>
    <property type="match status" value="1"/>
</dbReference>
<dbReference type="InterPro" id="IPR001732">
    <property type="entry name" value="UDP-Glc/GDP-Man_DH_N"/>
</dbReference>
<dbReference type="GO" id="GO:0016616">
    <property type="term" value="F:oxidoreductase activity, acting on the CH-OH group of donors, NAD or NADP as acceptor"/>
    <property type="evidence" value="ECO:0007669"/>
    <property type="project" value="InterPro"/>
</dbReference>
<dbReference type="InterPro" id="IPR017476">
    <property type="entry name" value="UDP-Glc/GDP-Man"/>
</dbReference>
<dbReference type="InterPro" id="IPR036220">
    <property type="entry name" value="UDP-Glc/GDP-Man_DH_C_sf"/>
</dbReference>
<evidence type="ECO:0000259" key="4">
    <source>
        <dbReference type="SMART" id="SM00984"/>
    </source>
</evidence>
<dbReference type="SUPFAM" id="SSF51735">
    <property type="entry name" value="NAD(P)-binding Rossmann-fold domains"/>
    <property type="match status" value="1"/>
</dbReference>
<organism evidence="5 6">
    <name type="scientific">Uabimicrobium amorphum</name>
    <dbReference type="NCBI Taxonomy" id="2596890"/>
    <lineage>
        <taxon>Bacteria</taxon>
        <taxon>Pseudomonadati</taxon>
        <taxon>Planctomycetota</taxon>
        <taxon>Candidatus Uabimicrobiia</taxon>
        <taxon>Candidatus Uabimicrobiales</taxon>
        <taxon>Candidatus Uabimicrobiaceae</taxon>
        <taxon>Candidatus Uabimicrobium</taxon>
    </lineage>
</organism>
<dbReference type="PIRSF" id="PIRSF000124">
    <property type="entry name" value="UDPglc_GDPman_dh"/>
    <property type="match status" value="1"/>
</dbReference>
<evidence type="ECO:0000313" key="5">
    <source>
        <dbReference type="EMBL" id="BBM87736.1"/>
    </source>
</evidence>
<dbReference type="InterPro" id="IPR014026">
    <property type="entry name" value="UDP-Glc/GDP-Man_DH_dimer"/>
</dbReference>
<dbReference type="AlphaFoldDB" id="A0A5S9IU91"/>
<comment type="similarity">
    <text evidence="3">Belongs to the UDP-glucose/GDP-mannose dehydrogenase family.</text>
</comment>